<protein>
    <submittedName>
        <fullName evidence="2">DUF1330 domain-containing protein</fullName>
    </submittedName>
</protein>
<evidence type="ECO:0000313" key="3">
    <source>
        <dbReference type="Proteomes" id="UP000596074"/>
    </source>
</evidence>
<dbReference type="InterPro" id="IPR011008">
    <property type="entry name" value="Dimeric_a/b-barrel"/>
</dbReference>
<dbReference type="KEGG" id="vcw:GJQ55_11530"/>
<dbReference type="InterPro" id="IPR010753">
    <property type="entry name" value="DUF1330"/>
</dbReference>
<dbReference type="EMBL" id="CP046056">
    <property type="protein sequence ID" value="QQD25061.1"/>
    <property type="molecule type" value="Genomic_DNA"/>
</dbReference>
<reference evidence="2 3" key="1">
    <citation type="submission" date="2019-11" db="EMBL/GenBank/DDBJ databases">
        <title>Venatorbacter sp. nov. a predator of Campylobacter and other Gram-negative bacteria.</title>
        <authorList>
            <person name="Saeedi A."/>
            <person name="Cummings N.J."/>
            <person name="Connerton I.F."/>
            <person name="Connerton P.L."/>
        </authorList>
    </citation>
    <scope>NUCLEOTIDE SEQUENCE [LARGE SCALE GENOMIC DNA]</scope>
    <source>
        <strain evidence="2">XL5</strain>
    </source>
</reference>
<feature type="domain" description="DUF1330" evidence="1">
    <location>
        <begin position="2"/>
        <end position="95"/>
    </location>
</feature>
<evidence type="ECO:0000313" key="2">
    <source>
        <dbReference type="EMBL" id="QQD25061.1"/>
    </source>
</evidence>
<dbReference type="RefSeq" id="WP_228345123.1">
    <property type="nucleotide sequence ID" value="NZ_CP046056.1"/>
</dbReference>
<dbReference type="SUPFAM" id="SSF54909">
    <property type="entry name" value="Dimeric alpha+beta barrel"/>
    <property type="match status" value="1"/>
</dbReference>
<dbReference type="PANTHER" id="PTHR41521">
    <property type="match status" value="1"/>
</dbReference>
<proteinExistence type="predicted"/>
<organism evidence="2 3">
    <name type="scientific">Venatoribacter cucullus</name>
    <dbReference type="NCBI Taxonomy" id="2661630"/>
    <lineage>
        <taxon>Bacteria</taxon>
        <taxon>Pseudomonadati</taxon>
        <taxon>Pseudomonadota</taxon>
        <taxon>Gammaproteobacteria</taxon>
        <taxon>Oceanospirillales</taxon>
        <taxon>Oceanospirillaceae</taxon>
        <taxon>Venatoribacter</taxon>
    </lineage>
</organism>
<keyword evidence="3" id="KW-1185">Reference proteome</keyword>
<dbReference type="Proteomes" id="UP000596074">
    <property type="component" value="Chromosome"/>
</dbReference>
<dbReference type="Pfam" id="PF07045">
    <property type="entry name" value="DUF1330"/>
    <property type="match status" value="1"/>
</dbReference>
<dbReference type="Gene3D" id="3.30.70.100">
    <property type="match status" value="1"/>
</dbReference>
<gene>
    <name evidence="2" type="ORF">GJQ55_11530</name>
</gene>
<name>A0A9X7V1H0_9GAMM</name>
<dbReference type="AlphaFoldDB" id="A0A9X7V1H0"/>
<evidence type="ECO:0000259" key="1">
    <source>
        <dbReference type="Pfam" id="PF07045"/>
    </source>
</evidence>
<dbReference type="PANTHER" id="PTHR41521:SF4">
    <property type="entry name" value="BLR0684 PROTEIN"/>
    <property type="match status" value="1"/>
</dbReference>
<sequence length="96" mass="10809">MTAYVILRITVHDPEKLKAYQKVAPTIIEQYEGKLLARGGEVVSLEGSTDNRRTVIIEFPTMEKAKSFYRSPEYTDAILLRKGSAEFEVMVVEGLA</sequence>
<accession>A0A9X7V1H0</accession>